<reference evidence="2 3" key="1">
    <citation type="submission" date="2019-06" db="EMBL/GenBank/DDBJ databases">
        <title>Sequencing the genomes of 1000 actinobacteria strains.</title>
        <authorList>
            <person name="Klenk H.-P."/>
        </authorList>
    </citation>
    <scope>NUCLEOTIDE SEQUENCE [LARGE SCALE GENOMIC DNA]</scope>
    <source>
        <strain evidence="2 3">DSM 41649</strain>
    </source>
</reference>
<keyword evidence="1" id="KW-0472">Membrane</keyword>
<feature type="transmembrane region" description="Helical" evidence="1">
    <location>
        <begin position="7"/>
        <end position="24"/>
    </location>
</feature>
<name>A0A561EUI8_9ACTN</name>
<accession>A0A561EUI8</accession>
<keyword evidence="3" id="KW-1185">Reference proteome</keyword>
<protein>
    <submittedName>
        <fullName evidence="2">Uncharacterized protein</fullName>
    </submittedName>
</protein>
<gene>
    <name evidence="2" type="ORF">FB465_4361</name>
</gene>
<evidence type="ECO:0000313" key="2">
    <source>
        <dbReference type="EMBL" id="TWE19247.1"/>
    </source>
</evidence>
<keyword evidence="1" id="KW-1133">Transmembrane helix</keyword>
<keyword evidence="1" id="KW-0812">Transmembrane</keyword>
<evidence type="ECO:0000256" key="1">
    <source>
        <dbReference type="SAM" id="Phobius"/>
    </source>
</evidence>
<feature type="transmembrane region" description="Helical" evidence="1">
    <location>
        <begin position="30"/>
        <end position="47"/>
    </location>
</feature>
<dbReference type="RefSeq" id="WP_145792902.1">
    <property type="nucleotide sequence ID" value="NZ_BAAABR010000033.1"/>
</dbReference>
<dbReference type="OrthoDB" id="3874108at2"/>
<comment type="caution">
    <text evidence="2">The sequence shown here is derived from an EMBL/GenBank/DDBJ whole genome shotgun (WGS) entry which is preliminary data.</text>
</comment>
<evidence type="ECO:0000313" key="3">
    <source>
        <dbReference type="Proteomes" id="UP000318416"/>
    </source>
</evidence>
<dbReference type="AlphaFoldDB" id="A0A561EUI8"/>
<sequence>MRGVRWGTVAAVSAALAVVAGYLLDGARLVWAVAAVEVILVMAHVAWRFRSKAHVRTIGEGPDAAHCERCRRAQERLEMRSGSVGDAVRNQ</sequence>
<organism evidence="2 3">
    <name type="scientific">Kitasatospora atroaurantiaca</name>
    <dbReference type="NCBI Taxonomy" id="285545"/>
    <lineage>
        <taxon>Bacteria</taxon>
        <taxon>Bacillati</taxon>
        <taxon>Actinomycetota</taxon>
        <taxon>Actinomycetes</taxon>
        <taxon>Kitasatosporales</taxon>
        <taxon>Streptomycetaceae</taxon>
        <taxon>Kitasatospora</taxon>
    </lineage>
</organism>
<dbReference type="EMBL" id="VIVR01000001">
    <property type="protein sequence ID" value="TWE19247.1"/>
    <property type="molecule type" value="Genomic_DNA"/>
</dbReference>
<proteinExistence type="predicted"/>
<dbReference type="Proteomes" id="UP000318416">
    <property type="component" value="Unassembled WGS sequence"/>
</dbReference>